<name>A0A0A9FDA5_ARUDO</name>
<organism evidence="1">
    <name type="scientific">Arundo donax</name>
    <name type="common">Giant reed</name>
    <name type="synonym">Donax arundinaceus</name>
    <dbReference type="NCBI Taxonomy" id="35708"/>
    <lineage>
        <taxon>Eukaryota</taxon>
        <taxon>Viridiplantae</taxon>
        <taxon>Streptophyta</taxon>
        <taxon>Embryophyta</taxon>
        <taxon>Tracheophyta</taxon>
        <taxon>Spermatophyta</taxon>
        <taxon>Magnoliopsida</taxon>
        <taxon>Liliopsida</taxon>
        <taxon>Poales</taxon>
        <taxon>Poaceae</taxon>
        <taxon>PACMAD clade</taxon>
        <taxon>Arundinoideae</taxon>
        <taxon>Arundineae</taxon>
        <taxon>Arundo</taxon>
    </lineage>
</organism>
<evidence type="ECO:0000313" key="1">
    <source>
        <dbReference type="EMBL" id="JAE06243.1"/>
    </source>
</evidence>
<reference evidence="1" key="1">
    <citation type="submission" date="2014-09" db="EMBL/GenBank/DDBJ databases">
        <authorList>
            <person name="Magalhaes I.L.F."/>
            <person name="Oliveira U."/>
            <person name="Santos F.R."/>
            <person name="Vidigal T.H.D.A."/>
            <person name="Brescovit A.D."/>
            <person name="Santos A.J."/>
        </authorList>
    </citation>
    <scope>NUCLEOTIDE SEQUENCE</scope>
    <source>
        <tissue evidence="1">Shoot tissue taken approximately 20 cm above the soil surface</tissue>
    </source>
</reference>
<sequence>MINYKFIIVFTLPMNDTLTVQQEKHNLESVPTATITYWYAGF</sequence>
<proteinExistence type="predicted"/>
<reference evidence="1" key="2">
    <citation type="journal article" date="2015" name="Data Brief">
        <title>Shoot transcriptome of the giant reed, Arundo donax.</title>
        <authorList>
            <person name="Barrero R.A."/>
            <person name="Guerrero F.D."/>
            <person name="Moolhuijzen P."/>
            <person name="Goolsby J.A."/>
            <person name="Tidwell J."/>
            <person name="Bellgard S.E."/>
            <person name="Bellgard M.I."/>
        </authorList>
    </citation>
    <scope>NUCLEOTIDE SEQUENCE</scope>
    <source>
        <tissue evidence="1">Shoot tissue taken approximately 20 cm above the soil surface</tissue>
    </source>
</reference>
<dbReference type="EMBL" id="GBRH01191653">
    <property type="protein sequence ID" value="JAE06243.1"/>
    <property type="molecule type" value="Transcribed_RNA"/>
</dbReference>
<protein>
    <submittedName>
        <fullName evidence="1">Uncharacterized protein</fullName>
    </submittedName>
</protein>
<accession>A0A0A9FDA5</accession>
<dbReference type="AlphaFoldDB" id="A0A0A9FDA5"/>